<dbReference type="Proteomes" id="UP000675880">
    <property type="component" value="Unassembled WGS sequence"/>
</dbReference>
<keyword evidence="2" id="KW-1185">Reference proteome</keyword>
<proteinExistence type="predicted"/>
<gene>
    <name evidence="1" type="ORF">NSPZN2_40153</name>
</gene>
<evidence type="ECO:0000313" key="1">
    <source>
        <dbReference type="EMBL" id="CAE6768355.1"/>
    </source>
</evidence>
<comment type="caution">
    <text evidence="1">The sequence shown here is derived from an EMBL/GenBank/DDBJ whole genome shotgun (WGS) entry which is preliminary data.</text>
</comment>
<dbReference type="EMBL" id="CAJNBJ010000017">
    <property type="protein sequence ID" value="CAE6768355.1"/>
    <property type="molecule type" value="Genomic_DNA"/>
</dbReference>
<sequence length="110" mass="12511">MDKPLIWIRSEVKTPPFSQAARLEAGYLLRLLQEGESLGLPHSRPIPVIGTGCHELRITDEGGTFRIIYRADADAVVILDVFKKKTQQTPQSVIETCRRRLQEYDRMMGS</sequence>
<organism evidence="1 2">
    <name type="scientific">Nitrospira defluvii</name>
    <dbReference type="NCBI Taxonomy" id="330214"/>
    <lineage>
        <taxon>Bacteria</taxon>
        <taxon>Pseudomonadati</taxon>
        <taxon>Nitrospirota</taxon>
        <taxon>Nitrospiria</taxon>
        <taxon>Nitrospirales</taxon>
        <taxon>Nitrospiraceae</taxon>
        <taxon>Nitrospira</taxon>
    </lineage>
</organism>
<dbReference type="Pfam" id="PF05973">
    <property type="entry name" value="Gp49"/>
    <property type="match status" value="1"/>
</dbReference>
<reference evidence="1 2" key="1">
    <citation type="submission" date="2021-02" db="EMBL/GenBank/DDBJ databases">
        <authorList>
            <person name="Han P."/>
        </authorList>
    </citation>
    <scope>NUCLEOTIDE SEQUENCE [LARGE SCALE GENOMIC DNA]</scope>
    <source>
        <strain evidence="1">Candidatus Nitrospira sp. ZN2</strain>
    </source>
</reference>
<dbReference type="InterPro" id="IPR009241">
    <property type="entry name" value="HigB-like"/>
</dbReference>
<evidence type="ECO:0000313" key="2">
    <source>
        <dbReference type="Proteomes" id="UP000675880"/>
    </source>
</evidence>
<accession>A0ABM8RS31</accession>
<name>A0ABM8RS31_9BACT</name>
<evidence type="ECO:0008006" key="3">
    <source>
        <dbReference type="Google" id="ProtNLM"/>
    </source>
</evidence>
<protein>
    <recommendedName>
        <fullName evidence="3">Type II toxin-antitoxin system RelE/ParE family toxin</fullName>
    </recommendedName>
</protein>